<accession>A0A0B7AYK8</accession>
<name>A0A0B7AYK8_9EUPU</name>
<organism evidence="1">
    <name type="scientific">Arion vulgaris</name>
    <dbReference type="NCBI Taxonomy" id="1028688"/>
    <lineage>
        <taxon>Eukaryota</taxon>
        <taxon>Metazoa</taxon>
        <taxon>Spiralia</taxon>
        <taxon>Lophotrochozoa</taxon>
        <taxon>Mollusca</taxon>
        <taxon>Gastropoda</taxon>
        <taxon>Heterobranchia</taxon>
        <taxon>Euthyneura</taxon>
        <taxon>Panpulmonata</taxon>
        <taxon>Eupulmonata</taxon>
        <taxon>Stylommatophora</taxon>
        <taxon>Helicina</taxon>
        <taxon>Arionoidea</taxon>
        <taxon>Arionidae</taxon>
        <taxon>Arion</taxon>
    </lineage>
</organism>
<dbReference type="AlphaFoldDB" id="A0A0B7AYK8"/>
<protein>
    <submittedName>
        <fullName evidence="1">Uncharacterized protein</fullName>
    </submittedName>
</protein>
<proteinExistence type="predicted"/>
<evidence type="ECO:0000313" key="1">
    <source>
        <dbReference type="EMBL" id="CEK85146.1"/>
    </source>
</evidence>
<sequence length="94" mass="9980">MMIVNTIDGTGVNCFTLTKLNNSGKFPSRDAAKRDLPPEKALAFVEPSVEIITANGIMIAALKITLSPQSIATASASNNSVFVIAVRYAKLVKI</sequence>
<dbReference type="EMBL" id="HACG01038281">
    <property type="protein sequence ID" value="CEK85146.1"/>
    <property type="molecule type" value="Transcribed_RNA"/>
</dbReference>
<gene>
    <name evidence="1" type="primary">ORF146615</name>
</gene>
<reference evidence="1" key="1">
    <citation type="submission" date="2014-12" db="EMBL/GenBank/DDBJ databases">
        <title>Insight into the proteome of Arion vulgaris.</title>
        <authorList>
            <person name="Aradska J."/>
            <person name="Bulat T."/>
            <person name="Smidak R."/>
            <person name="Sarate P."/>
            <person name="Gangsoo J."/>
            <person name="Sialana F."/>
            <person name="Bilban M."/>
            <person name="Lubec G."/>
        </authorList>
    </citation>
    <scope>NUCLEOTIDE SEQUENCE</scope>
    <source>
        <tissue evidence="1">Skin</tissue>
    </source>
</reference>